<protein>
    <submittedName>
        <fullName evidence="2">Concanavalin A-like lectin glucanase</fullName>
    </submittedName>
</protein>
<name>A0AAI9EFT6_9PEZI</name>
<feature type="chain" id="PRO_5042607617" evidence="1">
    <location>
        <begin position="19"/>
        <end position="307"/>
    </location>
</feature>
<reference evidence="2" key="1">
    <citation type="submission" date="2023-11" db="EMBL/GenBank/DDBJ databases">
        <authorList>
            <person name="Alioto T."/>
            <person name="Alioto T."/>
            <person name="Gomez Garrido J."/>
        </authorList>
    </citation>
    <scope>NUCLEOTIDE SEQUENCE</scope>
</reference>
<dbReference type="EMBL" id="CAVMBE010000155">
    <property type="protein sequence ID" value="CAK4034957.1"/>
    <property type="molecule type" value="Genomic_DNA"/>
</dbReference>
<keyword evidence="1" id="KW-0732">Signal</keyword>
<keyword evidence="3" id="KW-1185">Reference proteome</keyword>
<sequence length="307" mass="31591">MGAFRNLIALGLLGLASANPVELQRRAVTVTATSTVFYCTDNSRPTATIGARDVVEKRATTTTSPPAATGTVSNIVCPSMNQTTVTSNGKSFLIECGIDHAGGDLANQPVYVADLAGCLNACAAQPLCVDAVLSGTACYMKGTVGARVYDGVNGARLLPSASSGSSTTTTTTITVSSPSSTPASFYVYYTTSTTTFYGSLVTPPEGTGTVVGFPQQTPGSKFDLSNPKAVFNKNAADIHPWIFLDATGTAGFPLVCTACDGLQCNYVGETGDVWGVCDGYLALGKSGNFSGRADCFETDVRIIALTG</sequence>
<organism evidence="2 3">
    <name type="scientific">Lecanosticta acicola</name>
    <dbReference type="NCBI Taxonomy" id="111012"/>
    <lineage>
        <taxon>Eukaryota</taxon>
        <taxon>Fungi</taxon>
        <taxon>Dikarya</taxon>
        <taxon>Ascomycota</taxon>
        <taxon>Pezizomycotina</taxon>
        <taxon>Dothideomycetes</taxon>
        <taxon>Dothideomycetidae</taxon>
        <taxon>Mycosphaerellales</taxon>
        <taxon>Mycosphaerellaceae</taxon>
        <taxon>Lecanosticta</taxon>
    </lineage>
</organism>
<gene>
    <name evidence="2" type="ORF">LECACI_7A010115</name>
</gene>
<evidence type="ECO:0000256" key="1">
    <source>
        <dbReference type="SAM" id="SignalP"/>
    </source>
</evidence>
<evidence type="ECO:0000313" key="2">
    <source>
        <dbReference type="EMBL" id="CAK4034957.1"/>
    </source>
</evidence>
<feature type="signal peptide" evidence="1">
    <location>
        <begin position="1"/>
        <end position="18"/>
    </location>
</feature>
<evidence type="ECO:0000313" key="3">
    <source>
        <dbReference type="Proteomes" id="UP001296104"/>
    </source>
</evidence>
<dbReference type="AlphaFoldDB" id="A0AAI9EFT6"/>
<proteinExistence type="predicted"/>
<dbReference type="Proteomes" id="UP001296104">
    <property type="component" value="Unassembled WGS sequence"/>
</dbReference>
<accession>A0AAI9EFT6</accession>
<comment type="caution">
    <text evidence="2">The sequence shown here is derived from an EMBL/GenBank/DDBJ whole genome shotgun (WGS) entry which is preliminary data.</text>
</comment>